<dbReference type="RefSeq" id="WP_115301477.1">
    <property type="nucleotide sequence ID" value="NZ_CAAAHO010000003.1"/>
</dbReference>
<accession>A0A378HYY8</accession>
<evidence type="ECO:0000313" key="3">
    <source>
        <dbReference type="Proteomes" id="UP000254968"/>
    </source>
</evidence>
<protein>
    <submittedName>
        <fullName evidence="2">Uncharacterized protein</fullName>
    </submittedName>
</protein>
<dbReference type="EMBL" id="UGNV01000001">
    <property type="protein sequence ID" value="STX27680.1"/>
    <property type="molecule type" value="Genomic_DNA"/>
</dbReference>
<dbReference type="AlphaFoldDB" id="A0A378HYY8"/>
<proteinExistence type="predicted"/>
<name>A0A378HYY8_9GAMM</name>
<dbReference type="Proteomes" id="UP000254968">
    <property type="component" value="Unassembled WGS sequence"/>
</dbReference>
<gene>
    <name evidence="2" type="ORF">NCTC13315_00187</name>
</gene>
<keyword evidence="3" id="KW-1185">Reference proteome</keyword>
<dbReference type="OrthoDB" id="9921949at2"/>
<reference evidence="2 3" key="1">
    <citation type="submission" date="2018-06" db="EMBL/GenBank/DDBJ databases">
        <authorList>
            <consortium name="Pathogen Informatics"/>
            <person name="Doyle S."/>
        </authorList>
    </citation>
    <scope>NUCLEOTIDE SEQUENCE [LARGE SCALE GENOMIC DNA]</scope>
    <source>
        <strain evidence="2 3">NCTC13315</strain>
    </source>
</reference>
<feature type="region of interest" description="Disordered" evidence="1">
    <location>
        <begin position="1"/>
        <end position="31"/>
    </location>
</feature>
<sequence length="81" mass="9581">MGNNGSRSAEIKRQEAHVHNQLKTDPRASYLKKQGYSDAKLLCKFRQEYNNPSWRNGKQKDSYILQSKIEEAERKTHYKPR</sequence>
<feature type="compositionally biased region" description="Basic and acidic residues" evidence="1">
    <location>
        <begin position="9"/>
        <end position="26"/>
    </location>
</feature>
<organism evidence="2 3">
    <name type="scientific">Legionella beliardensis</name>
    <dbReference type="NCBI Taxonomy" id="91822"/>
    <lineage>
        <taxon>Bacteria</taxon>
        <taxon>Pseudomonadati</taxon>
        <taxon>Pseudomonadota</taxon>
        <taxon>Gammaproteobacteria</taxon>
        <taxon>Legionellales</taxon>
        <taxon>Legionellaceae</taxon>
        <taxon>Legionella</taxon>
    </lineage>
</organism>
<evidence type="ECO:0000313" key="2">
    <source>
        <dbReference type="EMBL" id="STX27680.1"/>
    </source>
</evidence>
<evidence type="ECO:0000256" key="1">
    <source>
        <dbReference type="SAM" id="MobiDB-lite"/>
    </source>
</evidence>